<organism evidence="1 2">
    <name type="scientific">Senna tora</name>
    <dbReference type="NCBI Taxonomy" id="362788"/>
    <lineage>
        <taxon>Eukaryota</taxon>
        <taxon>Viridiplantae</taxon>
        <taxon>Streptophyta</taxon>
        <taxon>Embryophyta</taxon>
        <taxon>Tracheophyta</taxon>
        <taxon>Spermatophyta</taxon>
        <taxon>Magnoliopsida</taxon>
        <taxon>eudicotyledons</taxon>
        <taxon>Gunneridae</taxon>
        <taxon>Pentapetalae</taxon>
        <taxon>rosids</taxon>
        <taxon>fabids</taxon>
        <taxon>Fabales</taxon>
        <taxon>Fabaceae</taxon>
        <taxon>Caesalpinioideae</taxon>
        <taxon>Cassia clade</taxon>
        <taxon>Senna</taxon>
    </lineage>
</organism>
<name>A0A834W1Z2_9FABA</name>
<protein>
    <submittedName>
        <fullName evidence="1">Uncharacterized protein</fullName>
    </submittedName>
</protein>
<dbReference type="Proteomes" id="UP000634136">
    <property type="component" value="Unassembled WGS sequence"/>
</dbReference>
<comment type="caution">
    <text evidence="1">The sequence shown here is derived from an EMBL/GenBank/DDBJ whole genome shotgun (WGS) entry which is preliminary data.</text>
</comment>
<sequence>MDPTTQSSIVHTIANQFGGWGWG</sequence>
<proteinExistence type="predicted"/>
<reference evidence="1" key="1">
    <citation type="submission" date="2020-09" db="EMBL/GenBank/DDBJ databases">
        <title>Genome-Enabled Discovery of Anthraquinone Biosynthesis in Senna tora.</title>
        <authorList>
            <person name="Kang S.-H."/>
            <person name="Pandey R.P."/>
            <person name="Lee C.-M."/>
            <person name="Sim J.-S."/>
            <person name="Jeong J.-T."/>
            <person name="Choi B.-S."/>
            <person name="Jung M."/>
            <person name="Ginzburg D."/>
            <person name="Zhao K."/>
            <person name="Won S.Y."/>
            <person name="Oh T.-J."/>
            <person name="Yu Y."/>
            <person name="Kim N.-H."/>
            <person name="Lee O.R."/>
            <person name="Lee T.-H."/>
            <person name="Bashyal P."/>
            <person name="Kim T.-S."/>
            <person name="Lee W.-H."/>
            <person name="Kawkins C."/>
            <person name="Kim C.-K."/>
            <person name="Kim J.S."/>
            <person name="Ahn B.O."/>
            <person name="Rhee S.Y."/>
            <person name="Sohng J.K."/>
        </authorList>
    </citation>
    <scope>NUCLEOTIDE SEQUENCE</scope>
    <source>
        <tissue evidence="1">Leaf</tissue>
    </source>
</reference>
<gene>
    <name evidence="1" type="ORF">G2W53_038478</name>
</gene>
<dbReference type="EMBL" id="JAAIUW010000012">
    <property type="protein sequence ID" value="KAF7806317.1"/>
    <property type="molecule type" value="Genomic_DNA"/>
</dbReference>
<keyword evidence="2" id="KW-1185">Reference proteome</keyword>
<accession>A0A834W1Z2</accession>
<evidence type="ECO:0000313" key="2">
    <source>
        <dbReference type="Proteomes" id="UP000634136"/>
    </source>
</evidence>
<evidence type="ECO:0000313" key="1">
    <source>
        <dbReference type="EMBL" id="KAF7806317.1"/>
    </source>
</evidence>
<dbReference type="AlphaFoldDB" id="A0A834W1Z2"/>